<dbReference type="GeneID" id="54466979"/>
<accession>A0A6A6Y834</accession>
<dbReference type="AlphaFoldDB" id="A0A6A6Y834"/>
<evidence type="ECO:0000256" key="1">
    <source>
        <dbReference type="SAM" id="MobiDB-lite"/>
    </source>
</evidence>
<gene>
    <name evidence="2 4" type="ORF">BDZ99DRAFT_526019</name>
</gene>
<evidence type="ECO:0000313" key="2">
    <source>
        <dbReference type="EMBL" id="KAF2803977.1"/>
    </source>
</evidence>
<reference evidence="2 4" key="1">
    <citation type="journal article" date="2020" name="Stud. Mycol.">
        <title>101 Dothideomycetes genomes: a test case for predicting lifestyles and emergence of pathogens.</title>
        <authorList>
            <person name="Haridas S."/>
            <person name="Albert R."/>
            <person name="Binder M."/>
            <person name="Bloem J."/>
            <person name="Labutti K."/>
            <person name="Salamov A."/>
            <person name="Andreopoulos B."/>
            <person name="Baker S."/>
            <person name="Barry K."/>
            <person name="Bills G."/>
            <person name="Bluhm B."/>
            <person name="Cannon C."/>
            <person name="Castanera R."/>
            <person name="Culley D."/>
            <person name="Daum C."/>
            <person name="Ezra D."/>
            <person name="Gonzalez J."/>
            <person name="Henrissat B."/>
            <person name="Kuo A."/>
            <person name="Liang C."/>
            <person name="Lipzen A."/>
            <person name="Lutzoni F."/>
            <person name="Magnuson J."/>
            <person name="Mondo S."/>
            <person name="Nolan M."/>
            <person name="Ohm R."/>
            <person name="Pangilinan J."/>
            <person name="Park H.-J."/>
            <person name="Ramirez L."/>
            <person name="Alfaro M."/>
            <person name="Sun H."/>
            <person name="Tritt A."/>
            <person name="Yoshinaga Y."/>
            <person name="Zwiers L.-H."/>
            <person name="Turgeon B."/>
            <person name="Goodwin S."/>
            <person name="Spatafora J."/>
            <person name="Crous P."/>
            <person name="Grigoriev I."/>
        </authorList>
    </citation>
    <scope>NUCLEOTIDE SEQUENCE</scope>
    <source>
        <strain evidence="2 4">CBS 304.34</strain>
    </source>
</reference>
<proteinExistence type="predicted"/>
<feature type="region of interest" description="Disordered" evidence="1">
    <location>
        <begin position="1"/>
        <end position="29"/>
    </location>
</feature>
<feature type="compositionally biased region" description="Acidic residues" evidence="1">
    <location>
        <begin position="14"/>
        <end position="27"/>
    </location>
</feature>
<protein>
    <submittedName>
        <fullName evidence="2 4">Uncharacterized protein</fullName>
    </submittedName>
</protein>
<evidence type="ECO:0000313" key="4">
    <source>
        <dbReference type="RefSeq" id="XP_033570941.1"/>
    </source>
</evidence>
<organism evidence="2">
    <name type="scientific">Mytilinidion resinicola</name>
    <dbReference type="NCBI Taxonomy" id="574789"/>
    <lineage>
        <taxon>Eukaryota</taxon>
        <taxon>Fungi</taxon>
        <taxon>Dikarya</taxon>
        <taxon>Ascomycota</taxon>
        <taxon>Pezizomycotina</taxon>
        <taxon>Dothideomycetes</taxon>
        <taxon>Pleosporomycetidae</taxon>
        <taxon>Mytilinidiales</taxon>
        <taxon>Mytilinidiaceae</taxon>
        <taxon>Mytilinidion</taxon>
    </lineage>
</organism>
<reference evidence="4" key="3">
    <citation type="submission" date="2025-04" db="UniProtKB">
        <authorList>
            <consortium name="RefSeq"/>
        </authorList>
    </citation>
    <scope>IDENTIFICATION</scope>
    <source>
        <strain evidence="4">CBS 304.34</strain>
    </source>
</reference>
<keyword evidence="3" id="KW-1185">Reference proteome</keyword>
<dbReference type="Proteomes" id="UP000504636">
    <property type="component" value="Unplaced"/>
</dbReference>
<evidence type="ECO:0000313" key="3">
    <source>
        <dbReference type="Proteomes" id="UP000504636"/>
    </source>
</evidence>
<dbReference type="RefSeq" id="XP_033570941.1">
    <property type="nucleotide sequence ID" value="XM_033726086.1"/>
</dbReference>
<reference evidence="4" key="2">
    <citation type="submission" date="2020-04" db="EMBL/GenBank/DDBJ databases">
        <authorList>
            <consortium name="NCBI Genome Project"/>
        </authorList>
    </citation>
    <scope>NUCLEOTIDE SEQUENCE</scope>
    <source>
        <strain evidence="4">CBS 304.34</strain>
    </source>
</reference>
<name>A0A6A6Y834_9PEZI</name>
<sequence>MSDLKRAIEAVPIDTDEESDSSTEEDQPTYFQLESTENAEISPAKSSFHLGLDSCGFPICGDSQRHGPEPEVERWPPENVKHRRVIYTHLRQDYLDHRMHVLEDRLNDNSVQPTETWPYHWRQYEHLQYLPYDQWTVDQKDAFTLIGAWFFWQKYKLNTPETECLRIQDAVAALLLDNKIISARDVDYPNKDAERRWLRDEMRYLAVLAARRLSTALERLKKIQQSVDAVAEAAASLVKDPRDVDLDRGGVELDIANF</sequence>
<dbReference type="EMBL" id="MU003715">
    <property type="protein sequence ID" value="KAF2803977.1"/>
    <property type="molecule type" value="Genomic_DNA"/>
</dbReference>